<dbReference type="Pfam" id="PF00320">
    <property type="entry name" value="GATA"/>
    <property type="match status" value="2"/>
</dbReference>
<dbReference type="RefSeq" id="XP_058345098.1">
    <property type="nucleotide sequence ID" value="XM_058484110.1"/>
</dbReference>
<dbReference type="PANTHER" id="PTHR10071:SF281">
    <property type="entry name" value="BOX A-BINDING FACTOR-RELATED"/>
    <property type="match status" value="1"/>
</dbReference>
<dbReference type="Gene3D" id="3.30.50.10">
    <property type="entry name" value="Erythroid Transcription Factor GATA-1, subunit A"/>
    <property type="match status" value="2"/>
</dbReference>
<feature type="compositionally biased region" description="Low complexity" evidence="9">
    <location>
        <begin position="195"/>
        <end position="204"/>
    </location>
</feature>
<sequence length="393" mass="44356">MPPIALKFSSDAAPFDSESELQKAWQVCTKVKDALDNGSRLENMSWRLWFVRNADNQQQQEQQHYHQDRMQHIMNELWANDNDDNTMDTMVATENKEPVQQQQPTTEVPFTMVDEIQEPEASLSLPSLSPPSNHTTPLFYDAQREYRRLLWQQQLDQLQQLCLHNSLKAIESDASSAAAVVQEQQQITPAPPPTSSSTCHTSSSSKMASCRNAYSIGTIHFPQPQQRTKKASIRRSLPVQSSSSSPVCSNCETTTTPLWRRSADDQLLCNACGLYLKLHNAPRPKHLKPHSGRRIGAVGIDNDQDSLPMCSNCATTTTPLWRRDENGAPLCNACGLYLKLHHAKRPLSLKNNTIRKRQRVDHPSPYEKKPRSNNATTTQQQLFPSSSSTTFFC</sequence>
<dbReference type="Pfam" id="PF08550">
    <property type="entry name" value="GATA_AreA"/>
    <property type="match status" value="1"/>
</dbReference>
<keyword evidence="7" id="KW-0539">Nucleus</keyword>
<evidence type="ECO:0000256" key="6">
    <source>
        <dbReference type="ARBA" id="ARBA00023163"/>
    </source>
</evidence>
<evidence type="ECO:0000256" key="1">
    <source>
        <dbReference type="ARBA" id="ARBA00004123"/>
    </source>
</evidence>
<keyword evidence="5" id="KW-0805">Transcription regulation</keyword>
<dbReference type="PROSITE" id="PS00344">
    <property type="entry name" value="GATA_ZN_FINGER_1"/>
    <property type="match status" value="1"/>
</dbReference>
<dbReference type="GO" id="GO:0008270">
    <property type="term" value="F:zinc ion binding"/>
    <property type="evidence" value="ECO:0007669"/>
    <property type="project" value="UniProtKB-KW"/>
</dbReference>
<keyword evidence="3 8" id="KW-0863">Zinc-finger</keyword>
<dbReference type="InterPro" id="IPR013088">
    <property type="entry name" value="Znf_NHR/GATA"/>
</dbReference>
<dbReference type="SUPFAM" id="SSF57716">
    <property type="entry name" value="Glucocorticoid receptor-like (DNA-binding domain)"/>
    <property type="match status" value="2"/>
</dbReference>
<dbReference type="AlphaFoldDB" id="A0AAD7XZI2"/>
<feature type="compositionally biased region" description="Polar residues" evidence="9">
    <location>
        <begin position="372"/>
        <end position="393"/>
    </location>
</feature>
<dbReference type="EMBL" id="JARTCD010000014">
    <property type="protein sequence ID" value="KAJ8660185.1"/>
    <property type="molecule type" value="Genomic_DNA"/>
</dbReference>
<comment type="caution">
    <text evidence="11">The sequence shown here is derived from an EMBL/GenBank/DDBJ whole genome shotgun (WGS) entry which is preliminary data.</text>
</comment>
<keyword evidence="12" id="KW-1185">Reference proteome</keyword>
<dbReference type="InterPro" id="IPR039355">
    <property type="entry name" value="Transcription_factor_GATA"/>
</dbReference>
<keyword evidence="4" id="KW-0862">Zinc</keyword>
<dbReference type="GO" id="GO:0000122">
    <property type="term" value="P:negative regulation of transcription by RNA polymerase II"/>
    <property type="evidence" value="ECO:0007669"/>
    <property type="project" value="TreeGrafter"/>
</dbReference>
<organism evidence="11 12">
    <name type="scientific">Lichtheimia ornata</name>
    <dbReference type="NCBI Taxonomy" id="688661"/>
    <lineage>
        <taxon>Eukaryota</taxon>
        <taxon>Fungi</taxon>
        <taxon>Fungi incertae sedis</taxon>
        <taxon>Mucoromycota</taxon>
        <taxon>Mucoromycotina</taxon>
        <taxon>Mucoromycetes</taxon>
        <taxon>Mucorales</taxon>
        <taxon>Lichtheimiaceae</taxon>
        <taxon>Lichtheimia</taxon>
    </lineage>
</organism>
<evidence type="ECO:0000256" key="8">
    <source>
        <dbReference type="PROSITE-ProRule" id="PRU00094"/>
    </source>
</evidence>
<dbReference type="GO" id="GO:0000978">
    <property type="term" value="F:RNA polymerase II cis-regulatory region sequence-specific DNA binding"/>
    <property type="evidence" value="ECO:0007669"/>
    <property type="project" value="TreeGrafter"/>
</dbReference>
<feature type="region of interest" description="Disordered" evidence="9">
    <location>
        <begin position="222"/>
        <end position="243"/>
    </location>
</feature>
<evidence type="ECO:0000256" key="2">
    <source>
        <dbReference type="ARBA" id="ARBA00022723"/>
    </source>
</evidence>
<evidence type="ECO:0000256" key="3">
    <source>
        <dbReference type="ARBA" id="ARBA00022771"/>
    </source>
</evidence>
<evidence type="ECO:0000259" key="10">
    <source>
        <dbReference type="PROSITE" id="PS50114"/>
    </source>
</evidence>
<evidence type="ECO:0000256" key="7">
    <source>
        <dbReference type="ARBA" id="ARBA00023242"/>
    </source>
</evidence>
<dbReference type="GO" id="GO:0005634">
    <property type="term" value="C:nucleus"/>
    <property type="evidence" value="ECO:0007669"/>
    <property type="project" value="UniProtKB-SubCell"/>
</dbReference>
<dbReference type="GO" id="GO:0000981">
    <property type="term" value="F:DNA-binding transcription factor activity, RNA polymerase II-specific"/>
    <property type="evidence" value="ECO:0007669"/>
    <property type="project" value="TreeGrafter"/>
</dbReference>
<evidence type="ECO:0000256" key="9">
    <source>
        <dbReference type="SAM" id="MobiDB-lite"/>
    </source>
</evidence>
<dbReference type="CDD" id="cd00202">
    <property type="entry name" value="ZnF_GATA"/>
    <property type="match status" value="2"/>
</dbReference>
<reference evidence="11 12" key="1">
    <citation type="submission" date="2023-03" db="EMBL/GenBank/DDBJ databases">
        <title>Genome sequence of Lichtheimia ornata CBS 291.66.</title>
        <authorList>
            <person name="Mohabir J.T."/>
            <person name="Shea T.P."/>
            <person name="Kurbessoian T."/>
            <person name="Berby B."/>
            <person name="Fontaine J."/>
            <person name="Livny J."/>
            <person name="Gnirke A."/>
            <person name="Stajich J.E."/>
            <person name="Cuomo C.A."/>
        </authorList>
    </citation>
    <scope>NUCLEOTIDE SEQUENCE [LARGE SCALE GENOMIC DNA]</scope>
    <source>
        <strain evidence="11">CBS 291.66</strain>
    </source>
</reference>
<keyword evidence="6" id="KW-0804">Transcription</keyword>
<gene>
    <name evidence="11" type="ORF">O0I10_004044</name>
</gene>
<dbReference type="GeneID" id="83211457"/>
<feature type="compositionally biased region" description="Basic and acidic residues" evidence="9">
    <location>
        <begin position="360"/>
        <end position="370"/>
    </location>
</feature>
<dbReference type="FunFam" id="3.30.50.10:FF:000007">
    <property type="entry name" value="Nitrogen regulatory AreA, N-terminal"/>
    <property type="match status" value="1"/>
</dbReference>
<dbReference type="GO" id="GO:0045944">
    <property type="term" value="P:positive regulation of transcription by RNA polymerase II"/>
    <property type="evidence" value="ECO:0007669"/>
    <property type="project" value="TreeGrafter"/>
</dbReference>
<feature type="domain" description="GATA-type" evidence="10">
    <location>
        <begin position="242"/>
        <end position="284"/>
    </location>
</feature>
<feature type="region of interest" description="Disordered" evidence="9">
    <location>
        <begin position="348"/>
        <end position="393"/>
    </location>
</feature>
<dbReference type="PANTHER" id="PTHR10071">
    <property type="entry name" value="TRANSCRIPTION FACTOR GATA FAMILY MEMBER"/>
    <property type="match status" value="1"/>
</dbReference>
<evidence type="ECO:0000313" key="11">
    <source>
        <dbReference type="EMBL" id="KAJ8660185.1"/>
    </source>
</evidence>
<dbReference type="Proteomes" id="UP001234581">
    <property type="component" value="Unassembled WGS sequence"/>
</dbReference>
<feature type="compositionally biased region" description="Low complexity" evidence="9">
    <location>
        <begin position="234"/>
        <end position="243"/>
    </location>
</feature>
<keyword evidence="2" id="KW-0479">Metal-binding</keyword>
<feature type="domain" description="GATA-type" evidence="10">
    <location>
        <begin position="310"/>
        <end position="357"/>
    </location>
</feature>
<dbReference type="SMART" id="SM00401">
    <property type="entry name" value="ZnF_GATA"/>
    <property type="match status" value="2"/>
</dbReference>
<evidence type="ECO:0000256" key="4">
    <source>
        <dbReference type="ARBA" id="ARBA00022833"/>
    </source>
</evidence>
<protein>
    <recommendedName>
        <fullName evidence="10">GATA-type domain-containing protein</fullName>
    </recommendedName>
</protein>
<comment type="subcellular location">
    <subcellularLocation>
        <location evidence="1">Nucleus</location>
    </subcellularLocation>
</comment>
<proteinExistence type="predicted"/>
<dbReference type="PRINTS" id="PR00619">
    <property type="entry name" value="GATAZNFINGER"/>
</dbReference>
<dbReference type="InterPro" id="IPR013860">
    <property type="entry name" value="AreA_GATA"/>
</dbReference>
<accession>A0AAD7XZI2</accession>
<dbReference type="PROSITE" id="PS50114">
    <property type="entry name" value="GATA_ZN_FINGER_2"/>
    <property type="match status" value="2"/>
</dbReference>
<evidence type="ECO:0000256" key="5">
    <source>
        <dbReference type="ARBA" id="ARBA00023015"/>
    </source>
</evidence>
<name>A0AAD7XZI2_9FUNG</name>
<evidence type="ECO:0000313" key="12">
    <source>
        <dbReference type="Proteomes" id="UP001234581"/>
    </source>
</evidence>
<feature type="compositionally biased region" description="Basic residues" evidence="9">
    <location>
        <begin position="348"/>
        <end position="359"/>
    </location>
</feature>
<dbReference type="InterPro" id="IPR000679">
    <property type="entry name" value="Znf_GATA"/>
</dbReference>
<feature type="region of interest" description="Disordered" evidence="9">
    <location>
        <begin position="182"/>
        <end position="204"/>
    </location>
</feature>